<dbReference type="Proteomes" id="UP000595437">
    <property type="component" value="Chromosome 1"/>
</dbReference>
<feature type="compositionally biased region" description="Polar residues" evidence="1">
    <location>
        <begin position="380"/>
        <end position="394"/>
    </location>
</feature>
<gene>
    <name evidence="2" type="ORF">FKW44_001277</name>
</gene>
<feature type="region of interest" description="Disordered" evidence="1">
    <location>
        <begin position="1"/>
        <end position="48"/>
    </location>
</feature>
<reference evidence="3" key="1">
    <citation type="submission" date="2021-01" db="EMBL/GenBank/DDBJ databases">
        <title>Caligus Genome Assembly.</title>
        <authorList>
            <person name="Gallardo-Escarate C."/>
        </authorList>
    </citation>
    <scope>NUCLEOTIDE SEQUENCE [LARGE SCALE GENOMIC DNA]</scope>
</reference>
<evidence type="ECO:0000256" key="1">
    <source>
        <dbReference type="SAM" id="MobiDB-lite"/>
    </source>
</evidence>
<dbReference type="EMBL" id="CP045890">
    <property type="protein sequence ID" value="QQP56571.1"/>
    <property type="molecule type" value="Genomic_DNA"/>
</dbReference>
<protein>
    <submittedName>
        <fullName evidence="2">Uncharacterized protein</fullName>
    </submittedName>
</protein>
<feature type="non-terminal residue" evidence="2">
    <location>
        <position position="394"/>
    </location>
</feature>
<name>A0A7T8QVI4_CALRO</name>
<feature type="compositionally biased region" description="Basic and acidic residues" evidence="1">
    <location>
        <begin position="27"/>
        <end position="42"/>
    </location>
</feature>
<dbReference type="AlphaFoldDB" id="A0A7T8QVI4"/>
<organism evidence="2 3">
    <name type="scientific">Caligus rogercresseyi</name>
    <name type="common">Sea louse</name>
    <dbReference type="NCBI Taxonomy" id="217165"/>
    <lineage>
        <taxon>Eukaryota</taxon>
        <taxon>Metazoa</taxon>
        <taxon>Ecdysozoa</taxon>
        <taxon>Arthropoda</taxon>
        <taxon>Crustacea</taxon>
        <taxon>Multicrustacea</taxon>
        <taxon>Hexanauplia</taxon>
        <taxon>Copepoda</taxon>
        <taxon>Siphonostomatoida</taxon>
        <taxon>Caligidae</taxon>
        <taxon>Caligus</taxon>
    </lineage>
</organism>
<keyword evidence="3" id="KW-1185">Reference proteome</keyword>
<proteinExistence type="predicted"/>
<evidence type="ECO:0000313" key="2">
    <source>
        <dbReference type="EMBL" id="QQP56571.1"/>
    </source>
</evidence>
<accession>A0A7T8QVI4</accession>
<feature type="region of interest" description="Disordered" evidence="1">
    <location>
        <begin position="237"/>
        <end position="290"/>
    </location>
</feature>
<feature type="region of interest" description="Disordered" evidence="1">
    <location>
        <begin position="103"/>
        <end position="126"/>
    </location>
</feature>
<feature type="compositionally biased region" description="Basic and acidic residues" evidence="1">
    <location>
        <begin position="268"/>
        <end position="283"/>
    </location>
</feature>
<feature type="non-terminal residue" evidence="2">
    <location>
        <position position="1"/>
    </location>
</feature>
<evidence type="ECO:0000313" key="3">
    <source>
        <dbReference type="Proteomes" id="UP000595437"/>
    </source>
</evidence>
<feature type="region of interest" description="Disordered" evidence="1">
    <location>
        <begin position="315"/>
        <end position="394"/>
    </location>
</feature>
<sequence>AKPIDRTPGKGPDVIPPPKHKLKRTPIKPDPEKIQPLEDPNPKNDGLFEWEDDFFKDDKYFEEVSRNLRADAGLIAQQGFEEPPPEPGPSRQTGGLTLTKEHFDEEDEGTTLNDSNSRAYYGSESETETIDPVLHTMIDGDRLQIRMVSDTNNYNPWCPQIDVIGFPFTPKVIPKTKGKTKSGIRYTRLARATESRPREACYTNGVSPMSVLNTLRAGVMLKKGGETLTFNQRNVPINPRKAKPIDRTPGKGPDVIPPPKHKLKRTPIKPDPEKIQPLEDPNPKNDGLFEWEDDFFKDDKYFEEVSRNLRADAGLIAQQGFEEPPPEPGPSRQTGGLTLTKEHFDEEDEGTTLNDSNSRAYYGSESETETIDPNGIGHEQLQSVVEPQTDKTSS</sequence>